<dbReference type="PANTHER" id="PTHR12048:SF0">
    <property type="entry name" value="CCAAT_ENHANCER-BINDING PROTEIN ZETA"/>
    <property type="match status" value="1"/>
</dbReference>
<dbReference type="AlphaFoldDB" id="A0A8H4R441"/>
<feature type="compositionally biased region" description="Low complexity" evidence="1">
    <location>
        <begin position="123"/>
        <end position="140"/>
    </location>
</feature>
<accession>A0A8H4R441</accession>
<comment type="caution">
    <text evidence="3">The sequence shown here is derived from an EMBL/GenBank/DDBJ whole genome shotgun (WGS) entry which is preliminary data.</text>
</comment>
<evidence type="ECO:0000259" key="2">
    <source>
        <dbReference type="Pfam" id="PF01266"/>
    </source>
</evidence>
<dbReference type="Gene3D" id="3.50.50.60">
    <property type="entry name" value="FAD/NAD(P)-binding domain"/>
    <property type="match status" value="1"/>
</dbReference>
<evidence type="ECO:0000313" key="4">
    <source>
        <dbReference type="Proteomes" id="UP000521872"/>
    </source>
</evidence>
<evidence type="ECO:0000256" key="1">
    <source>
        <dbReference type="SAM" id="MobiDB-lite"/>
    </source>
</evidence>
<dbReference type="GO" id="GO:0005634">
    <property type="term" value="C:nucleus"/>
    <property type="evidence" value="ECO:0007669"/>
    <property type="project" value="TreeGrafter"/>
</dbReference>
<keyword evidence="4" id="KW-1185">Reference proteome</keyword>
<dbReference type="SUPFAM" id="SSF51905">
    <property type="entry name" value="FAD/NAD(P)-binding domain"/>
    <property type="match status" value="1"/>
</dbReference>
<dbReference type="Proteomes" id="UP000521872">
    <property type="component" value="Unassembled WGS sequence"/>
</dbReference>
<feature type="domain" description="FAD dependent oxidoreductase" evidence="2">
    <location>
        <begin position="563"/>
        <end position="712"/>
    </location>
</feature>
<dbReference type="Pfam" id="PF01266">
    <property type="entry name" value="DAO"/>
    <property type="match status" value="1"/>
</dbReference>
<dbReference type="Gene3D" id="3.30.9.10">
    <property type="entry name" value="D-Amino Acid Oxidase, subunit A, domain 2"/>
    <property type="match status" value="1"/>
</dbReference>
<feature type="region of interest" description="Disordered" evidence="1">
    <location>
        <begin position="367"/>
        <end position="404"/>
    </location>
</feature>
<feature type="region of interest" description="Disordered" evidence="1">
    <location>
        <begin position="1"/>
        <end position="145"/>
    </location>
</feature>
<dbReference type="InterPro" id="IPR016024">
    <property type="entry name" value="ARM-type_fold"/>
</dbReference>
<reference evidence="3 4" key="1">
    <citation type="submission" date="2019-12" db="EMBL/GenBank/DDBJ databases">
        <authorList>
            <person name="Floudas D."/>
            <person name="Bentzer J."/>
            <person name="Ahren D."/>
            <person name="Johansson T."/>
            <person name="Persson P."/>
            <person name="Tunlid A."/>
        </authorList>
    </citation>
    <scope>NUCLEOTIDE SEQUENCE [LARGE SCALE GENOMIC DNA]</scope>
    <source>
        <strain evidence="3 4">CBS 102.39</strain>
    </source>
</reference>
<dbReference type="EMBL" id="JAACJL010000002">
    <property type="protein sequence ID" value="KAF4622053.1"/>
    <property type="molecule type" value="Genomic_DNA"/>
</dbReference>
<proteinExistence type="predicted"/>
<protein>
    <recommendedName>
        <fullName evidence="2">FAD dependent oxidoreductase domain-containing protein</fullName>
    </recommendedName>
</protein>
<dbReference type="InterPro" id="IPR040155">
    <property type="entry name" value="CEBPZ/Mak21-like"/>
</dbReference>
<sequence length="730" mass="79866">MVQKGRMVQKPAPGDISKSKKTQKRAGDVMALGGNAEDAALLKNIDDSITTGTTNKDPALQHDVSKFLKDLNLKGNPNKDTKGKGKEKAQPPKEKPTTPAKSEKSNEKSAKKDNKKEKKKGSGSKAEQPAPAAAAPTTSQAEEKPKVVLPTKVSLNPKSHFVFQPTSQWYAALPTLQPTPSSTITPSQLSELSTKAAALHEQDISTFLTASSSNTSSSEASFLSKIIQSGTLSDRLSALTLLVQSSPLHNLKALENLKQMAERGKGKGGREESLKALRCIVDWWTGGDPLPYVRTQTINLIFILLRDTPEQEQNLLRLLVNKLGDTEKSVASRTSYHLLQLLQTHPAMKAVIVRGIISLVLRPTATTSSATTSTAPPSNKHIRFGDAEPSKPKPKPAAAKDKLGGGNAHARYYTTVTFNQIVLTPADREVALQLIDVYFEMFKELLGEGWEVGEKDKKEGLMEEEKKAELKADKKSRIRDGGKGKMWLCLANASDRPASDAFELNHSHSLQAVFQHDPDAPYRLRQRASLPVDNPTKSFWLDTPGANPLAEEGSKGPLTDKADVCIIGSGMTGSSAAWHMSNLFKEESSNLRDPLSVVVLEARRFCSGATGRNGGHLTQNVASSFLAKEARYNTTEAVKSFLLEEYNAKKLVQFIKDRNLEETVDLVNGGHVTLFRTEREAKSVKEDWEAAKKAGFDTGARWVENEELHDVSTLESQLSYRCLRFHGNSD</sequence>
<dbReference type="PANTHER" id="PTHR12048">
    <property type="entry name" value="CCAAT-BINDING FACTOR-RELATED"/>
    <property type="match status" value="1"/>
</dbReference>
<dbReference type="InterPro" id="IPR036188">
    <property type="entry name" value="FAD/NAD-bd_sf"/>
</dbReference>
<dbReference type="SUPFAM" id="SSF48371">
    <property type="entry name" value="ARM repeat"/>
    <property type="match status" value="1"/>
</dbReference>
<feature type="compositionally biased region" description="Basic and acidic residues" evidence="1">
    <location>
        <begin position="59"/>
        <end position="116"/>
    </location>
</feature>
<feature type="compositionally biased region" description="Low complexity" evidence="1">
    <location>
        <begin position="367"/>
        <end position="378"/>
    </location>
</feature>
<feature type="compositionally biased region" description="Polar residues" evidence="1">
    <location>
        <begin position="47"/>
        <end position="56"/>
    </location>
</feature>
<dbReference type="InterPro" id="IPR006076">
    <property type="entry name" value="FAD-dep_OxRdtase"/>
</dbReference>
<name>A0A8H4R441_9AGAR</name>
<gene>
    <name evidence="3" type="ORF">D9613_009136</name>
</gene>
<evidence type="ECO:0000313" key="3">
    <source>
        <dbReference type="EMBL" id="KAF4622053.1"/>
    </source>
</evidence>
<organism evidence="3 4">
    <name type="scientific">Agrocybe pediades</name>
    <dbReference type="NCBI Taxonomy" id="84607"/>
    <lineage>
        <taxon>Eukaryota</taxon>
        <taxon>Fungi</taxon>
        <taxon>Dikarya</taxon>
        <taxon>Basidiomycota</taxon>
        <taxon>Agaricomycotina</taxon>
        <taxon>Agaricomycetes</taxon>
        <taxon>Agaricomycetidae</taxon>
        <taxon>Agaricales</taxon>
        <taxon>Agaricineae</taxon>
        <taxon>Strophariaceae</taxon>
        <taxon>Agrocybe</taxon>
    </lineage>
</organism>